<evidence type="ECO:0000313" key="2">
    <source>
        <dbReference type="Proteomes" id="UP000621510"/>
    </source>
</evidence>
<name>A0ABS1Q8R1_9ACTN</name>
<proteinExistence type="predicted"/>
<gene>
    <name evidence="1" type="ORF">JK364_53855</name>
</gene>
<sequence length="45" mass="4867">MSGHSELPRLLAAAETAAPAEAVDVVAEDLRRRFNATQLSFLILD</sequence>
<dbReference type="Proteomes" id="UP000621510">
    <property type="component" value="Unassembled WGS sequence"/>
</dbReference>
<keyword evidence="2" id="KW-1185">Reference proteome</keyword>
<organism evidence="1 2">
    <name type="scientific">Streptomyces endocoffeicus</name>
    <dbReference type="NCBI Taxonomy" id="2898945"/>
    <lineage>
        <taxon>Bacteria</taxon>
        <taxon>Bacillati</taxon>
        <taxon>Actinomycetota</taxon>
        <taxon>Actinomycetes</taxon>
        <taxon>Kitasatosporales</taxon>
        <taxon>Streptomycetaceae</taxon>
        <taxon>Streptomyces</taxon>
    </lineage>
</organism>
<dbReference type="EMBL" id="JAERRG010000101">
    <property type="protein sequence ID" value="MBL1121051.1"/>
    <property type="molecule type" value="Genomic_DNA"/>
</dbReference>
<reference evidence="1 2" key="1">
    <citation type="submission" date="2021-01" db="EMBL/GenBank/DDBJ databases">
        <title>WGS of actinomycetes isolated from Thailand.</title>
        <authorList>
            <person name="Thawai C."/>
        </authorList>
    </citation>
    <scope>NUCLEOTIDE SEQUENCE [LARGE SCALE GENOMIC DNA]</scope>
    <source>
        <strain evidence="1 2">CA3R110</strain>
    </source>
</reference>
<feature type="non-terminal residue" evidence="1">
    <location>
        <position position="45"/>
    </location>
</feature>
<comment type="caution">
    <text evidence="1">The sequence shown here is derived from an EMBL/GenBank/DDBJ whole genome shotgun (WGS) entry which is preliminary data.</text>
</comment>
<protein>
    <submittedName>
        <fullName evidence="1">Oxidoreductase</fullName>
    </submittedName>
</protein>
<evidence type="ECO:0000313" key="1">
    <source>
        <dbReference type="EMBL" id="MBL1121051.1"/>
    </source>
</evidence>
<accession>A0ABS1Q8R1</accession>